<dbReference type="NCBIfam" id="TIGR00360">
    <property type="entry name" value="ComEC_N-term"/>
    <property type="match status" value="1"/>
</dbReference>
<dbReference type="GO" id="GO:0030420">
    <property type="term" value="P:establishment of competence for transformation"/>
    <property type="evidence" value="ECO:0007669"/>
    <property type="project" value="InterPro"/>
</dbReference>
<dbReference type="PANTHER" id="PTHR30619:SF1">
    <property type="entry name" value="RECOMBINATION PROTEIN 2"/>
    <property type="match status" value="1"/>
</dbReference>
<feature type="domain" description="Metallo-beta-lactamase" evidence="7">
    <location>
        <begin position="505"/>
        <end position="707"/>
    </location>
</feature>
<dbReference type="SUPFAM" id="SSF56281">
    <property type="entry name" value="Metallo-hydrolase/oxidoreductase"/>
    <property type="match status" value="1"/>
</dbReference>
<dbReference type="EMBL" id="FRCZ01000003">
    <property type="protein sequence ID" value="SHN10945.1"/>
    <property type="molecule type" value="Genomic_DNA"/>
</dbReference>
<evidence type="ECO:0000313" key="8">
    <source>
        <dbReference type="EMBL" id="SHN10945.1"/>
    </source>
</evidence>
<dbReference type="STRING" id="1027249.SAMN05216179_1944"/>
<feature type="transmembrane region" description="Helical" evidence="6">
    <location>
        <begin position="434"/>
        <end position="460"/>
    </location>
</feature>
<dbReference type="Pfam" id="PF13567">
    <property type="entry name" value="DUF4131"/>
    <property type="match status" value="1"/>
</dbReference>
<keyword evidence="4 6" id="KW-1133">Transmembrane helix</keyword>
<feature type="transmembrane region" description="Helical" evidence="6">
    <location>
        <begin position="318"/>
        <end position="336"/>
    </location>
</feature>
<keyword evidence="5 6" id="KW-0472">Membrane</keyword>
<dbReference type="CDD" id="cd07731">
    <property type="entry name" value="ComA-like_MBL-fold"/>
    <property type="match status" value="1"/>
</dbReference>
<feature type="transmembrane region" description="Helical" evidence="6">
    <location>
        <begin position="228"/>
        <end position="251"/>
    </location>
</feature>
<name>A0A1M7P2Y9_9BACI</name>
<dbReference type="OrthoDB" id="9761531at2"/>
<dbReference type="Proteomes" id="UP000184184">
    <property type="component" value="Unassembled WGS sequence"/>
</dbReference>
<evidence type="ECO:0000259" key="7">
    <source>
        <dbReference type="SMART" id="SM00849"/>
    </source>
</evidence>
<evidence type="ECO:0000256" key="2">
    <source>
        <dbReference type="ARBA" id="ARBA00022475"/>
    </source>
</evidence>
<dbReference type="InterPro" id="IPR004797">
    <property type="entry name" value="Competence_ComEC/Rec2"/>
</dbReference>
<evidence type="ECO:0000256" key="3">
    <source>
        <dbReference type="ARBA" id="ARBA00022692"/>
    </source>
</evidence>
<dbReference type="AlphaFoldDB" id="A0A1M7P2Y9"/>
<dbReference type="InterPro" id="IPR036866">
    <property type="entry name" value="RibonucZ/Hydroxyglut_hydro"/>
</dbReference>
<reference evidence="8 9" key="1">
    <citation type="submission" date="2016-11" db="EMBL/GenBank/DDBJ databases">
        <authorList>
            <person name="Jaros S."/>
            <person name="Januszkiewicz K."/>
            <person name="Wedrychowicz H."/>
        </authorList>
    </citation>
    <scope>NUCLEOTIDE SEQUENCE [LARGE SCALE GENOMIC DNA]</scope>
    <source>
        <strain evidence="8 9">CGMCC 1.10681</strain>
    </source>
</reference>
<dbReference type="SMART" id="SM00849">
    <property type="entry name" value="Lactamase_B"/>
    <property type="match status" value="1"/>
</dbReference>
<dbReference type="NCBIfam" id="TIGR00361">
    <property type="entry name" value="ComEC_Rec2"/>
    <property type="match status" value="1"/>
</dbReference>
<dbReference type="InterPro" id="IPR035681">
    <property type="entry name" value="ComA-like_MBL"/>
</dbReference>
<evidence type="ECO:0000256" key="4">
    <source>
        <dbReference type="ARBA" id="ARBA00022989"/>
    </source>
</evidence>
<dbReference type="InterPro" id="IPR004477">
    <property type="entry name" value="ComEC_N"/>
</dbReference>
<keyword evidence="9" id="KW-1185">Reference proteome</keyword>
<dbReference type="GO" id="GO:0005886">
    <property type="term" value="C:plasma membrane"/>
    <property type="evidence" value="ECO:0007669"/>
    <property type="project" value="UniProtKB-SubCell"/>
</dbReference>
<dbReference type="RefSeq" id="WP_084543432.1">
    <property type="nucleotide sequence ID" value="NZ_FRCZ01000003.1"/>
</dbReference>
<feature type="transmembrane region" description="Helical" evidence="6">
    <location>
        <begin position="472"/>
        <end position="492"/>
    </location>
</feature>
<feature type="transmembrane region" description="Helical" evidence="6">
    <location>
        <begin position="286"/>
        <end position="311"/>
    </location>
</feature>
<evidence type="ECO:0000256" key="1">
    <source>
        <dbReference type="ARBA" id="ARBA00004651"/>
    </source>
</evidence>
<feature type="transmembrane region" description="Helical" evidence="6">
    <location>
        <begin position="47"/>
        <end position="62"/>
    </location>
</feature>
<sequence>MYQQLHWFVIMYTLAFIVKDMDKSVIAVMLFILVIYFCLFRRLNKKFILTLLLFGFLSYHYIPSLPSVSDISNETEITGEIISYVEQTDSFLRFKMAAHTGERIEVYYFIKQFQEKISTFQTGAMCELSGEFQEIPISRNPGQFNYRHYLATQNIQSQFIIQSMSQSNCEGQAPLQKIFQLRNNFLEKINSQVSGVTYQWLSALLFGDRDQLTDDTIELFQTWNLSHLLAISGLHVGLLLGIVYFVLLFVFRITIEKAQLILLLLLPFYPFIAGAAPSVWRASLLAIVVIVMTKIPIRIAGTDILSIVFLTMIWVEPYVVYSLAFQFSFVVTYAILLSRKLLNQSVLGYAWILLRISLISMLVILPLQLHHFYEFQPLSILINLLIIPYFTLFVMPILLLILVSSFIPTIVTVLDQLFSSVHTLALDLLNVIDGIMPSAWVIGSFPSTYFLPYYVLLYLCFYFWDKNQLKKALLAGSCIIVLLILISLKPYLDRYGYITVLDIGQGDAIVIELPYRKAVYMIDAGGTLNSDFSNASKGTFDLVIDPFFKSKGISKIHALILSHADLDHIGSVPFILEEYQVDQIITSPFFEKNIVVDYMKTNPSFQHVTVKGEEKLVLEHQPFQLYYPWRDQVDKNENSLVFSSTFGSQTWLFTGDIGESSEYEIINQYPNLDADILKVAHHGSNSSTSDSFLEAVKPDYAVISVGQNNRYHHPHEEVVERLNNKGIMILRTDHSGAIIYKFSEESGTIFPYLPYDKVP</sequence>
<protein>
    <submittedName>
        <fullName evidence="8">Competence protein ComEC</fullName>
    </submittedName>
</protein>
<evidence type="ECO:0000256" key="6">
    <source>
        <dbReference type="SAM" id="Phobius"/>
    </source>
</evidence>
<evidence type="ECO:0000256" key="5">
    <source>
        <dbReference type="ARBA" id="ARBA00023136"/>
    </source>
</evidence>
<evidence type="ECO:0000313" key="9">
    <source>
        <dbReference type="Proteomes" id="UP000184184"/>
    </source>
</evidence>
<dbReference type="Gene3D" id="3.60.15.10">
    <property type="entry name" value="Ribonuclease Z/Hydroxyacylglutathione hydrolase-like"/>
    <property type="match status" value="1"/>
</dbReference>
<organism evidence="8 9">
    <name type="scientific">Gracilibacillus kekensis</name>
    <dbReference type="NCBI Taxonomy" id="1027249"/>
    <lineage>
        <taxon>Bacteria</taxon>
        <taxon>Bacillati</taxon>
        <taxon>Bacillota</taxon>
        <taxon>Bacilli</taxon>
        <taxon>Bacillales</taxon>
        <taxon>Bacillaceae</taxon>
        <taxon>Gracilibacillus</taxon>
    </lineage>
</organism>
<feature type="transmembrane region" description="Helical" evidence="6">
    <location>
        <begin position="24"/>
        <end position="40"/>
    </location>
</feature>
<dbReference type="Pfam" id="PF00753">
    <property type="entry name" value="Lactamase_B"/>
    <property type="match status" value="1"/>
</dbReference>
<feature type="transmembrane region" description="Helical" evidence="6">
    <location>
        <begin position="348"/>
        <end position="369"/>
    </location>
</feature>
<proteinExistence type="predicted"/>
<keyword evidence="2" id="KW-1003">Cell membrane</keyword>
<dbReference type="PANTHER" id="PTHR30619">
    <property type="entry name" value="DNA INTERNALIZATION/COMPETENCE PROTEIN COMEC/REC2"/>
    <property type="match status" value="1"/>
</dbReference>
<accession>A0A1M7P2Y9</accession>
<dbReference type="InterPro" id="IPR001279">
    <property type="entry name" value="Metallo-B-lactamas"/>
</dbReference>
<feature type="transmembrane region" description="Helical" evidence="6">
    <location>
        <begin position="260"/>
        <end position="280"/>
    </location>
</feature>
<comment type="subcellular location">
    <subcellularLocation>
        <location evidence="1">Cell membrane</location>
        <topology evidence="1">Multi-pass membrane protein</topology>
    </subcellularLocation>
</comment>
<feature type="transmembrane region" description="Helical" evidence="6">
    <location>
        <begin position="381"/>
        <end position="414"/>
    </location>
</feature>
<gene>
    <name evidence="8" type="ORF">SAMN05216179_1944</name>
</gene>
<dbReference type="InterPro" id="IPR052159">
    <property type="entry name" value="Competence_DNA_uptake"/>
</dbReference>
<keyword evidence="3 6" id="KW-0812">Transmembrane</keyword>
<dbReference type="InterPro" id="IPR025405">
    <property type="entry name" value="DUF4131"/>
</dbReference>
<dbReference type="Pfam" id="PF03772">
    <property type="entry name" value="Competence"/>
    <property type="match status" value="1"/>
</dbReference>